<comment type="caution">
    <text evidence="1">The sequence shown here is derived from an EMBL/GenBank/DDBJ whole genome shotgun (WGS) entry which is preliminary data.</text>
</comment>
<dbReference type="EMBL" id="CM042889">
    <property type="protein sequence ID" value="KAI4319176.1"/>
    <property type="molecule type" value="Genomic_DNA"/>
</dbReference>
<evidence type="ECO:0000313" key="2">
    <source>
        <dbReference type="Proteomes" id="UP001057402"/>
    </source>
</evidence>
<gene>
    <name evidence="1" type="ORF">MLD38_032808</name>
</gene>
<organism evidence="1 2">
    <name type="scientific">Melastoma candidum</name>
    <dbReference type="NCBI Taxonomy" id="119954"/>
    <lineage>
        <taxon>Eukaryota</taxon>
        <taxon>Viridiplantae</taxon>
        <taxon>Streptophyta</taxon>
        <taxon>Embryophyta</taxon>
        <taxon>Tracheophyta</taxon>
        <taxon>Spermatophyta</taxon>
        <taxon>Magnoliopsida</taxon>
        <taxon>eudicotyledons</taxon>
        <taxon>Gunneridae</taxon>
        <taxon>Pentapetalae</taxon>
        <taxon>rosids</taxon>
        <taxon>malvids</taxon>
        <taxon>Myrtales</taxon>
        <taxon>Melastomataceae</taxon>
        <taxon>Melastomatoideae</taxon>
        <taxon>Melastomateae</taxon>
        <taxon>Melastoma</taxon>
    </lineage>
</organism>
<sequence>MSSPNSTPATTTSPAPAPAPAQFPTPAPQSDPPPNPSQVNGPAENGVSDFGDKKPDLAQTDQSESLIMCGLPLVRILTLYGGDIFERVTIDGEVIQSSRWPCMRSYADPVNSFHEMLVNSLNSIPETNPNIANGKHSSKKSG</sequence>
<dbReference type="Proteomes" id="UP001057402">
    <property type="component" value="Chromosome 10"/>
</dbReference>
<keyword evidence="2" id="KW-1185">Reference proteome</keyword>
<evidence type="ECO:0000313" key="1">
    <source>
        <dbReference type="EMBL" id="KAI4319176.1"/>
    </source>
</evidence>
<protein>
    <submittedName>
        <fullName evidence="1">Uncharacterized protein</fullName>
    </submittedName>
</protein>
<accession>A0ACB9M5B3</accession>
<name>A0ACB9M5B3_9MYRT</name>
<proteinExistence type="predicted"/>
<reference evidence="2" key="1">
    <citation type="journal article" date="2023" name="Front. Plant Sci.">
        <title>Chromosomal-level genome assembly of Melastoma candidum provides insights into trichome evolution.</title>
        <authorList>
            <person name="Zhong Y."/>
            <person name="Wu W."/>
            <person name="Sun C."/>
            <person name="Zou P."/>
            <person name="Liu Y."/>
            <person name="Dai S."/>
            <person name="Zhou R."/>
        </authorList>
    </citation>
    <scope>NUCLEOTIDE SEQUENCE [LARGE SCALE GENOMIC DNA]</scope>
</reference>